<dbReference type="InterPro" id="IPR003591">
    <property type="entry name" value="Leu-rich_rpt_typical-subtyp"/>
</dbReference>
<evidence type="ECO:0000313" key="4">
    <source>
        <dbReference type="Proteomes" id="UP000054937"/>
    </source>
</evidence>
<gene>
    <name evidence="3" type="ORF">PPERSA_11631</name>
</gene>
<keyword evidence="1" id="KW-0433">Leucine-rich repeat</keyword>
<dbReference type="AlphaFoldDB" id="A0A0V0Q9X1"/>
<dbReference type="InterPro" id="IPR032675">
    <property type="entry name" value="LRR_dom_sf"/>
</dbReference>
<name>A0A0V0Q9X1_PSEPJ</name>
<dbReference type="PROSITE" id="PS51450">
    <property type="entry name" value="LRR"/>
    <property type="match status" value="4"/>
</dbReference>
<protein>
    <submittedName>
        <fullName evidence="3">Uncharacterized protein</fullName>
    </submittedName>
</protein>
<dbReference type="Gene3D" id="3.80.10.10">
    <property type="entry name" value="Ribonuclease Inhibitor"/>
    <property type="match status" value="1"/>
</dbReference>
<proteinExistence type="predicted"/>
<evidence type="ECO:0000256" key="1">
    <source>
        <dbReference type="ARBA" id="ARBA00022614"/>
    </source>
</evidence>
<sequence length="333" mass="38690">MSIKLKESHYNERQFNYSLSTWADGENQDDYKKLKELSKNPLTKDVIQQALQDFGKSAFGPSYTYLSFKASEKDLYGLVVLNLSNNNISEIENLEDMNLTDLNLSSNNIKNAEGLNKLEKLRILNLQNNQIIKLQGLIDLVSIRELWLSNNKIKHIRELQYLENLQYFSILDLCFNPVQTVRYYRLQVLYRLPGLRVLDGVLTTPEEFVKSENLYGLDLEERREIFKEVLPEEEFIDRRINIGELIEPETESDNEENIKFQDKYDKQGNLLETKSGMRRSLQGTMKSLKSSIDAGQGSLEDQFRNTQNSHQSLMNETTRKLKALRQSSVDQQG</sequence>
<dbReference type="EMBL" id="LDAU01000223">
    <property type="protein sequence ID" value="KRW99030.1"/>
    <property type="molecule type" value="Genomic_DNA"/>
</dbReference>
<dbReference type="SMART" id="SM00369">
    <property type="entry name" value="LRR_TYP"/>
    <property type="match status" value="3"/>
</dbReference>
<evidence type="ECO:0000256" key="2">
    <source>
        <dbReference type="ARBA" id="ARBA00022737"/>
    </source>
</evidence>
<dbReference type="PANTHER" id="PTHR46652">
    <property type="entry name" value="LEUCINE-RICH REPEAT AND IQ DOMAIN-CONTAINING PROTEIN 1-RELATED"/>
    <property type="match status" value="1"/>
</dbReference>
<accession>A0A0V0Q9X1</accession>
<dbReference type="Proteomes" id="UP000054937">
    <property type="component" value="Unassembled WGS sequence"/>
</dbReference>
<keyword evidence="2" id="KW-0677">Repeat</keyword>
<organism evidence="3 4">
    <name type="scientific">Pseudocohnilembus persalinus</name>
    <name type="common">Ciliate</name>
    <dbReference type="NCBI Taxonomy" id="266149"/>
    <lineage>
        <taxon>Eukaryota</taxon>
        <taxon>Sar</taxon>
        <taxon>Alveolata</taxon>
        <taxon>Ciliophora</taxon>
        <taxon>Intramacronucleata</taxon>
        <taxon>Oligohymenophorea</taxon>
        <taxon>Scuticociliatia</taxon>
        <taxon>Philasterida</taxon>
        <taxon>Pseudocohnilembidae</taxon>
        <taxon>Pseudocohnilembus</taxon>
    </lineage>
</organism>
<dbReference type="PANTHER" id="PTHR46652:SF3">
    <property type="entry name" value="LEUCINE-RICH REPEAT-CONTAINING PROTEIN 9"/>
    <property type="match status" value="1"/>
</dbReference>
<dbReference type="SUPFAM" id="SSF52058">
    <property type="entry name" value="L domain-like"/>
    <property type="match status" value="1"/>
</dbReference>
<dbReference type="InterPro" id="IPR050836">
    <property type="entry name" value="SDS22/Internalin_LRR"/>
</dbReference>
<comment type="caution">
    <text evidence="3">The sequence shown here is derived from an EMBL/GenBank/DDBJ whole genome shotgun (WGS) entry which is preliminary data.</text>
</comment>
<dbReference type="OrthoDB" id="6334211at2759"/>
<keyword evidence="4" id="KW-1185">Reference proteome</keyword>
<evidence type="ECO:0000313" key="3">
    <source>
        <dbReference type="EMBL" id="KRW99030.1"/>
    </source>
</evidence>
<dbReference type="InParanoid" id="A0A0V0Q9X1"/>
<dbReference type="SMART" id="SM00365">
    <property type="entry name" value="LRR_SD22"/>
    <property type="match status" value="4"/>
</dbReference>
<dbReference type="Pfam" id="PF14580">
    <property type="entry name" value="LRR_9"/>
    <property type="match status" value="1"/>
</dbReference>
<dbReference type="InterPro" id="IPR001611">
    <property type="entry name" value="Leu-rich_rpt"/>
</dbReference>
<reference evidence="3 4" key="1">
    <citation type="journal article" date="2015" name="Sci. Rep.">
        <title>Genome of the facultative scuticociliatosis pathogen Pseudocohnilembus persalinus provides insight into its virulence through horizontal gene transfer.</title>
        <authorList>
            <person name="Xiong J."/>
            <person name="Wang G."/>
            <person name="Cheng J."/>
            <person name="Tian M."/>
            <person name="Pan X."/>
            <person name="Warren A."/>
            <person name="Jiang C."/>
            <person name="Yuan D."/>
            <person name="Miao W."/>
        </authorList>
    </citation>
    <scope>NUCLEOTIDE SEQUENCE [LARGE SCALE GENOMIC DNA]</scope>
    <source>
        <strain evidence="3">36N120E</strain>
    </source>
</reference>